<feature type="compositionally biased region" description="Polar residues" evidence="1">
    <location>
        <begin position="75"/>
        <end position="86"/>
    </location>
</feature>
<evidence type="ECO:0000313" key="3">
    <source>
        <dbReference type="Proteomes" id="UP000054988"/>
    </source>
</evidence>
<reference evidence="2 3" key="1">
    <citation type="submission" date="2015-12" db="EMBL/GenBank/DDBJ databases">
        <title>Draft genome sequence of Moniliophthora roreri, the causal agent of frosty pod rot of cacao.</title>
        <authorList>
            <person name="Aime M.C."/>
            <person name="Diaz-Valderrama J.R."/>
            <person name="Kijpornyongpan T."/>
            <person name="Phillips-Mora W."/>
        </authorList>
    </citation>
    <scope>NUCLEOTIDE SEQUENCE [LARGE SCALE GENOMIC DNA]</scope>
    <source>
        <strain evidence="2 3">MCA 2952</strain>
    </source>
</reference>
<sequence length="210" mass="23886">MAAEETDLDEQLKVAQQLLNPDPSAIPCRITRSRRRGALESLQESPEQAETEPEAKSSKADPLNEDRNIHHTPTPEMTTPGTSNAQDDVPDIVPKIEPETTETTDNANAQWARTISTAVIETINDKKDESSKGTVPESYKGEHSDTRHFLLDLELYFRMNLSRADMDEKKKMLLLSLVKGKRTAEWKMREQMRLFPENNPKEKRKVAEET</sequence>
<protein>
    <recommendedName>
        <fullName evidence="4">Reverse transcriptase-rnase h-integrase</fullName>
    </recommendedName>
</protein>
<evidence type="ECO:0008006" key="4">
    <source>
        <dbReference type="Google" id="ProtNLM"/>
    </source>
</evidence>
<comment type="caution">
    <text evidence="2">The sequence shown here is derived from an EMBL/GenBank/DDBJ whole genome shotgun (WGS) entry which is preliminary data.</text>
</comment>
<name>A0A0W0G904_MONRR</name>
<evidence type="ECO:0000313" key="2">
    <source>
        <dbReference type="EMBL" id="KTB45037.1"/>
    </source>
</evidence>
<dbReference type="Proteomes" id="UP000054988">
    <property type="component" value="Unassembled WGS sequence"/>
</dbReference>
<dbReference type="AlphaFoldDB" id="A0A0W0G904"/>
<organism evidence="2 3">
    <name type="scientific">Moniliophthora roreri</name>
    <name type="common">Frosty pod rot fungus</name>
    <name type="synonym">Monilia roreri</name>
    <dbReference type="NCBI Taxonomy" id="221103"/>
    <lineage>
        <taxon>Eukaryota</taxon>
        <taxon>Fungi</taxon>
        <taxon>Dikarya</taxon>
        <taxon>Basidiomycota</taxon>
        <taxon>Agaricomycotina</taxon>
        <taxon>Agaricomycetes</taxon>
        <taxon>Agaricomycetidae</taxon>
        <taxon>Agaricales</taxon>
        <taxon>Marasmiineae</taxon>
        <taxon>Marasmiaceae</taxon>
        <taxon>Moniliophthora</taxon>
    </lineage>
</organism>
<accession>A0A0W0G904</accession>
<feature type="region of interest" description="Disordered" evidence="1">
    <location>
        <begin position="1"/>
        <end position="91"/>
    </location>
</feature>
<proteinExistence type="predicted"/>
<dbReference type="EMBL" id="LATX01000794">
    <property type="protein sequence ID" value="KTB45037.1"/>
    <property type="molecule type" value="Genomic_DNA"/>
</dbReference>
<feature type="compositionally biased region" description="Basic and acidic residues" evidence="1">
    <location>
        <begin position="53"/>
        <end position="69"/>
    </location>
</feature>
<evidence type="ECO:0000256" key="1">
    <source>
        <dbReference type="SAM" id="MobiDB-lite"/>
    </source>
</evidence>
<feature type="compositionally biased region" description="Basic and acidic residues" evidence="1">
    <location>
        <begin position="199"/>
        <end position="210"/>
    </location>
</feature>
<gene>
    <name evidence="2" type="ORF">WG66_2386</name>
</gene>
<feature type="region of interest" description="Disordered" evidence="1">
    <location>
        <begin position="191"/>
        <end position="210"/>
    </location>
</feature>